<keyword evidence="5" id="KW-1133">Transmembrane helix</keyword>
<dbReference type="GO" id="GO:0005549">
    <property type="term" value="F:odorant binding"/>
    <property type="evidence" value="ECO:0007669"/>
    <property type="project" value="InterPro"/>
</dbReference>
<keyword evidence="4" id="KW-0552">Olfaction</keyword>
<dbReference type="OrthoDB" id="6614360at2759"/>
<keyword evidence="3" id="KW-0812">Transmembrane</keyword>
<keyword evidence="7" id="KW-0675">Receptor</keyword>
<evidence type="ECO:0000256" key="8">
    <source>
        <dbReference type="ARBA" id="ARBA00023224"/>
    </source>
</evidence>
<dbReference type="InterPro" id="IPR004117">
    <property type="entry name" value="7tm6_olfct_rcpt"/>
</dbReference>
<keyword evidence="8" id="KW-0807">Transducer</keyword>
<evidence type="ECO:0000256" key="1">
    <source>
        <dbReference type="ARBA" id="ARBA00004141"/>
    </source>
</evidence>
<keyword evidence="10" id="KW-1185">Reference proteome</keyword>
<evidence type="ECO:0000256" key="4">
    <source>
        <dbReference type="ARBA" id="ARBA00022725"/>
    </source>
</evidence>
<dbReference type="EMBL" id="GL436662">
    <property type="protein sequence ID" value="EFN71666.1"/>
    <property type="molecule type" value="Genomic_DNA"/>
</dbReference>
<protein>
    <submittedName>
        <fullName evidence="9">Uncharacterized protein</fullName>
    </submittedName>
</protein>
<feature type="non-terminal residue" evidence="9">
    <location>
        <position position="1"/>
    </location>
</feature>
<keyword evidence="6" id="KW-0472">Membrane</keyword>
<dbReference type="GO" id="GO:0016020">
    <property type="term" value="C:membrane"/>
    <property type="evidence" value="ECO:0007669"/>
    <property type="project" value="UniProtKB-SubCell"/>
</dbReference>
<evidence type="ECO:0000256" key="3">
    <source>
        <dbReference type="ARBA" id="ARBA00022692"/>
    </source>
</evidence>
<evidence type="ECO:0000256" key="2">
    <source>
        <dbReference type="ARBA" id="ARBA00022606"/>
    </source>
</evidence>
<evidence type="ECO:0000256" key="5">
    <source>
        <dbReference type="ARBA" id="ARBA00022989"/>
    </source>
</evidence>
<proteinExistence type="predicted"/>
<sequence>YNCDWYKLSLRSRHLLRFMLMRAIKPCYIRAGKMYVMSLENFSSVR</sequence>
<reference evidence="9 10" key="1">
    <citation type="journal article" date="2010" name="Science">
        <title>Genomic comparison of the ants Camponotus floridanus and Harpegnathos saltator.</title>
        <authorList>
            <person name="Bonasio R."/>
            <person name="Zhang G."/>
            <person name="Ye C."/>
            <person name="Mutti N.S."/>
            <person name="Fang X."/>
            <person name="Qin N."/>
            <person name="Donahue G."/>
            <person name="Yang P."/>
            <person name="Li Q."/>
            <person name="Li C."/>
            <person name="Zhang P."/>
            <person name="Huang Z."/>
            <person name="Berger S.L."/>
            <person name="Reinberg D."/>
            <person name="Wang J."/>
            <person name="Liebig J."/>
        </authorList>
    </citation>
    <scope>NUCLEOTIDE SEQUENCE [LARGE SCALE GENOMIC DNA]</scope>
    <source>
        <strain evidence="10">C129</strain>
    </source>
</reference>
<evidence type="ECO:0000313" key="10">
    <source>
        <dbReference type="Proteomes" id="UP000000311"/>
    </source>
</evidence>
<dbReference type="GO" id="GO:0004984">
    <property type="term" value="F:olfactory receptor activity"/>
    <property type="evidence" value="ECO:0007669"/>
    <property type="project" value="InterPro"/>
</dbReference>
<keyword evidence="2" id="KW-0716">Sensory transduction</keyword>
<accession>E2A4H4</accession>
<feature type="non-terminal residue" evidence="9">
    <location>
        <position position="46"/>
    </location>
</feature>
<gene>
    <name evidence="9" type="ORF">EAG_01252</name>
</gene>
<dbReference type="InParanoid" id="E2A4H4"/>
<evidence type="ECO:0000256" key="6">
    <source>
        <dbReference type="ARBA" id="ARBA00023136"/>
    </source>
</evidence>
<dbReference type="Pfam" id="PF02949">
    <property type="entry name" value="7tm_6"/>
    <property type="match status" value="1"/>
</dbReference>
<evidence type="ECO:0000256" key="7">
    <source>
        <dbReference type="ARBA" id="ARBA00023170"/>
    </source>
</evidence>
<organism evidence="10">
    <name type="scientific">Camponotus floridanus</name>
    <name type="common">Florida carpenter ant</name>
    <dbReference type="NCBI Taxonomy" id="104421"/>
    <lineage>
        <taxon>Eukaryota</taxon>
        <taxon>Metazoa</taxon>
        <taxon>Ecdysozoa</taxon>
        <taxon>Arthropoda</taxon>
        <taxon>Hexapoda</taxon>
        <taxon>Insecta</taxon>
        <taxon>Pterygota</taxon>
        <taxon>Neoptera</taxon>
        <taxon>Endopterygota</taxon>
        <taxon>Hymenoptera</taxon>
        <taxon>Apocrita</taxon>
        <taxon>Aculeata</taxon>
        <taxon>Formicoidea</taxon>
        <taxon>Formicidae</taxon>
        <taxon>Formicinae</taxon>
        <taxon>Camponotus</taxon>
    </lineage>
</organism>
<dbReference type="Proteomes" id="UP000000311">
    <property type="component" value="Unassembled WGS sequence"/>
</dbReference>
<dbReference type="GO" id="GO:0007165">
    <property type="term" value="P:signal transduction"/>
    <property type="evidence" value="ECO:0007669"/>
    <property type="project" value="UniProtKB-KW"/>
</dbReference>
<comment type="subcellular location">
    <subcellularLocation>
        <location evidence="1">Membrane</location>
        <topology evidence="1">Multi-pass membrane protein</topology>
    </subcellularLocation>
</comment>
<dbReference type="AlphaFoldDB" id="E2A4H4"/>
<evidence type="ECO:0000313" key="9">
    <source>
        <dbReference type="EMBL" id="EFN71666.1"/>
    </source>
</evidence>
<name>E2A4H4_CAMFO</name>